<name>K0SUM0_THAOC</name>
<feature type="compositionally biased region" description="Basic and acidic residues" evidence="1">
    <location>
        <begin position="241"/>
        <end position="266"/>
    </location>
</feature>
<gene>
    <name evidence="2" type="ORF">THAOC_09671</name>
</gene>
<feature type="compositionally biased region" description="Low complexity" evidence="1">
    <location>
        <begin position="280"/>
        <end position="295"/>
    </location>
</feature>
<feature type="compositionally biased region" description="Acidic residues" evidence="1">
    <location>
        <begin position="410"/>
        <end position="419"/>
    </location>
</feature>
<organism evidence="2 3">
    <name type="scientific">Thalassiosira oceanica</name>
    <name type="common">Marine diatom</name>
    <dbReference type="NCBI Taxonomy" id="159749"/>
    <lineage>
        <taxon>Eukaryota</taxon>
        <taxon>Sar</taxon>
        <taxon>Stramenopiles</taxon>
        <taxon>Ochrophyta</taxon>
        <taxon>Bacillariophyta</taxon>
        <taxon>Coscinodiscophyceae</taxon>
        <taxon>Thalassiosirophycidae</taxon>
        <taxon>Thalassiosirales</taxon>
        <taxon>Thalassiosiraceae</taxon>
        <taxon>Thalassiosira</taxon>
    </lineage>
</organism>
<feature type="compositionally biased region" description="Low complexity" evidence="1">
    <location>
        <begin position="177"/>
        <end position="197"/>
    </location>
</feature>
<feature type="region of interest" description="Disordered" evidence="1">
    <location>
        <begin position="538"/>
        <end position="563"/>
    </location>
</feature>
<protein>
    <submittedName>
        <fullName evidence="2">Uncharacterized protein</fullName>
    </submittedName>
</protein>
<feature type="compositionally biased region" description="Polar residues" evidence="1">
    <location>
        <begin position="551"/>
        <end position="563"/>
    </location>
</feature>
<feature type="region of interest" description="Disordered" evidence="1">
    <location>
        <begin position="399"/>
        <end position="462"/>
    </location>
</feature>
<proteinExistence type="predicted"/>
<accession>K0SUM0</accession>
<reference evidence="2 3" key="1">
    <citation type="journal article" date="2012" name="Genome Biol.">
        <title>Genome and low-iron response of an oceanic diatom adapted to chronic iron limitation.</title>
        <authorList>
            <person name="Lommer M."/>
            <person name="Specht M."/>
            <person name="Roy A.S."/>
            <person name="Kraemer L."/>
            <person name="Andreson R."/>
            <person name="Gutowska M.A."/>
            <person name="Wolf J."/>
            <person name="Bergner S.V."/>
            <person name="Schilhabel M.B."/>
            <person name="Klostermeier U.C."/>
            <person name="Beiko R.G."/>
            <person name="Rosenstiel P."/>
            <person name="Hippler M."/>
            <person name="Laroche J."/>
        </authorList>
    </citation>
    <scope>NUCLEOTIDE SEQUENCE [LARGE SCALE GENOMIC DNA]</scope>
    <source>
        <strain evidence="2 3">CCMP1005</strain>
    </source>
</reference>
<dbReference type="AlphaFoldDB" id="K0SUM0"/>
<feature type="region of interest" description="Disordered" evidence="1">
    <location>
        <begin position="131"/>
        <end position="152"/>
    </location>
</feature>
<feature type="region of interest" description="Disordered" evidence="1">
    <location>
        <begin position="166"/>
        <end position="370"/>
    </location>
</feature>
<keyword evidence="3" id="KW-1185">Reference proteome</keyword>
<comment type="caution">
    <text evidence="2">The sequence shown here is derived from an EMBL/GenBank/DDBJ whole genome shotgun (WGS) entry which is preliminary data.</text>
</comment>
<dbReference type="Proteomes" id="UP000266841">
    <property type="component" value="Unassembled WGS sequence"/>
</dbReference>
<feature type="compositionally biased region" description="Basic and acidic residues" evidence="1">
    <location>
        <begin position="218"/>
        <end position="228"/>
    </location>
</feature>
<evidence type="ECO:0000256" key="1">
    <source>
        <dbReference type="SAM" id="MobiDB-lite"/>
    </source>
</evidence>
<sequence length="617" mass="65823">MFRAKTMEQRGRKIRSSPPNIVTLRPRIRRQCIPSAADMDGLGRTSMCHRYRWPTADERPYLQPRRRVAGVDEKPDSPPGYCRLYELGSIGKCVADGRYRELQRWPLSGYRPRLIVWVYGGHGAARLCRGRRPETVGPGGPETCGNKLPQKTKLLNMPGLSASEMIRQRQSRLSSTAAAGQSPGRQRQRQQPSSAGSTADLTATARDAILGGSPPNEQDDRARSRGEDEPPSQPTPTDPVSAKKDARNLSEESETERQGPSHDRPTLQEGECGDTAVGDSSLPLLTTGPSPLPSTKSQSGHSESSHLAIPTNSIRSSLDRPDALTPRSRTADESGTANFTDRLVGRRHNTSLQQNDDGLVTSAASVSSGMSAAWRSSRASCDDGTEVAGHAVVDEAASKTLAIPAGGGIDGEDEQDEHGESEPQGSAIDVDGVGGQDVIDDSRPDEADVEAPNNEAGQDVGAEAVATKTSLVVIDGVTVKVNDDAPLASIGRSHDDGQDLNDESKRALPWYKRPCGKIFIVLVAGAVIAAGLLAKRPWESSTPRADEVGQGSENETVNDPSHAQNETIAIEPEVTSPELVSYSTAAPSISAIPITQSTNRPTASLEQVRPLVEVAGF</sequence>
<evidence type="ECO:0000313" key="3">
    <source>
        <dbReference type="Proteomes" id="UP000266841"/>
    </source>
</evidence>
<dbReference type="EMBL" id="AGNL01010447">
    <property type="protein sequence ID" value="EJK69110.1"/>
    <property type="molecule type" value="Genomic_DNA"/>
</dbReference>
<evidence type="ECO:0000313" key="2">
    <source>
        <dbReference type="EMBL" id="EJK69110.1"/>
    </source>
</evidence>